<protein>
    <submittedName>
        <fullName evidence="2">Uncharacterized protein</fullName>
    </submittedName>
</protein>
<name>A0A9J6ZD28_9BACL</name>
<feature type="compositionally biased region" description="Polar residues" evidence="1">
    <location>
        <begin position="47"/>
        <end position="57"/>
    </location>
</feature>
<sequence>MKRWKKVVLWIASILVVVAIGGAFAANYAIDKMLGSMSGLSTEILENTGEEGNSNSGDPDVSPDDNGSNDVVAGDTPVSNDSSSSNEGKPQGEGSTGTIVTDPNSSENQSSEGSSGTGGYDSTVSTDKAKEVEEKVTLGEKAKVVSILTKRLSASDISTMQSLASGGLSGEEKKQARTLMLEKLTEDEYNELVAIAAKYGLSQGRSYAEVSNE</sequence>
<feature type="compositionally biased region" description="Low complexity" evidence="1">
    <location>
        <begin position="105"/>
        <end position="126"/>
    </location>
</feature>
<dbReference type="EMBL" id="CP097899">
    <property type="protein sequence ID" value="URN93997.1"/>
    <property type="molecule type" value="Genomic_DNA"/>
</dbReference>
<feature type="compositionally biased region" description="Polar residues" evidence="1">
    <location>
        <begin position="77"/>
        <end position="88"/>
    </location>
</feature>
<accession>A0A9J6ZD28</accession>
<dbReference type="Proteomes" id="UP001056756">
    <property type="component" value="Chromosome"/>
</dbReference>
<feature type="region of interest" description="Disordered" evidence="1">
    <location>
        <begin position="47"/>
        <end position="131"/>
    </location>
</feature>
<gene>
    <name evidence="2" type="ORF">NAG76_19570</name>
</gene>
<proteinExistence type="predicted"/>
<evidence type="ECO:0000256" key="1">
    <source>
        <dbReference type="SAM" id="MobiDB-lite"/>
    </source>
</evidence>
<evidence type="ECO:0000313" key="2">
    <source>
        <dbReference type="EMBL" id="URN93997.1"/>
    </source>
</evidence>
<organism evidence="2 3">
    <name type="scientific">Candidatus Pristimantibacillus lignocellulolyticus</name>
    <dbReference type="NCBI Taxonomy" id="2994561"/>
    <lineage>
        <taxon>Bacteria</taxon>
        <taxon>Bacillati</taxon>
        <taxon>Bacillota</taxon>
        <taxon>Bacilli</taxon>
        <taxon>Bacillales</taxon>
        <taxon>Paenibacillaceae</taxon>
        <taxon>Candidatus Pristimantibacillus</taxon>
    </lineage>
</organism>
<dbReference type="AlphaFoldDB" id="A0A9J6ZD28"/>
<evidence type="ECO:0000313" key="3">
    <source>
        <dbReference type="Proteomes" id="UP001056756"/>
    </source>
</evidence>
<reference evidence="2" key="1">
    <citation type="submission" date="2022-05" db="EMBL/GenBank/DDBJ databases">
        <title>Novel bacterial taxa in a minimal lignocellulolytic consortium and its capacity to transform plastics disclosed by genome-resolved metagenomics.</title>
        <authorList>
            <person name="Rodriguez C.A.D."/>
            <person name="Diaz-Garcia L."/>
            <person name="Herrera K."/>
            <person name="Tarazona N.A."/>
            <person name="Sproer C."/>
            <person name="Overmann J."/>
            <person name="Jimenez D.J."/>
        </authorList>
    </citation>
    <scope>NUCLEOTIDE SEQUENCE</scope>
    <source>
        <strain evidence="2">MAG5</strain>
    </source>
</reference>
<dbReference type="KEGG" id="plig:NAG76_19570"/>